<evidence type="ECO:0000256" key="2">
    <source>
        <dbReference type="ARBA" id="ARBA00004429"/>
    </source>
</evidence>
<organism evidence="21 22">
    <name type="scientific">Chelatococcus sambhunathii</name>
    <dbReference type="NCBI Taxonomy" id="363953"/>
    <lineage>
        <taxon>Bacteria</taxon>
        <taxon>Pseudomonadati</taxon>
        <taxon>Pseudomonadota</taxon>
        <taxon>Alphaproteobacteria</taxon>
        <taxon>Hyphomicrobiales</taxon>
        <taxon>Chelatococcaceae</taxon>
        <taxon>Chelatococcus</taxon>
    </lineage>
</organism>
<dbReference type="PRINTS" id="PR00120">
    <property type="entry name" value="HATPASE"/>
</dbReference>
<evidence type="ECO:0000256" key="8">
    <source>
        <dbReference type="ARBA" id="ARBA00022553"/>
    </source>
</evidence>
<dbReference type="SFLD" id="SFLDG00002">
    <property type="entry name" value="C1.7:_P-type_atpase_like"/>
    <property type="match status" value="1"/>
</dbReference>
<dbReference type="Gene3D" id="2.70.150.10">
    <property type="entry name" value="Calcium-transporting ATPase, cytoplasmic transduction domain A"/>
    <property type="match status" value="1"/>
</dbReference>
<dbReference type="Pfam" id="PF00122">
    <property type="entry name" value="E1-E2_ATPase"/>
    <property type="match status" value="1"/>
</dbReference>
<keyword evidence="7" id="KW-0997">Cell inner membrane</keyword>
<dbReference type="NCBIfam" id="TIGR01494">
    <property type="entry name" value="ATPase_P-type"/>
    <property type="match status" value="2"/>
</dbReference>
<comment type="subcellular location">
    <subcellularLocation>
        <location evidence="2">Cell inner membrane</location>
        <topology evidence="2">Multi-pass membrane protein</topology>
    </subcellularLocation>
</comment>
<dbReference type="SMART" id="SM00831">
    <property type="entry name" value="Cation_ATPase_N"/>
    <property type="match status" value="1"/>
</dbReference>
<feature type="compositionally biased region" description="Basic and acidic residues" evidence="18">
    <location>
        <begin position="1"/>
        <end position="22"/>
    </location>
</feature>
<feature type="region of interest" description="Disordered" evidence="18">
    <location>
        <begin position="1"/>
        <end position="31"/>
    </location>
</feature>
<dbReference type="InterPro" id="IPR023299">
    <property type="entry name" value="ATPase_P-typ_cyto_dom_N"/>
</dbReference>
<evidence type="ECO:0000256" key="3">
    <source>
        <dbReference type="ARBA" id="ARBA00008746"/>
    </source>
</evidence>
<keyword evidence="14 19" id="KW-1133">Transmembrane helix</keyword>
<evidence type="ECO:0000256" key="15">
    <source>
        <dbReference type="ARBA" id="ARBA00023136"/>
    </source>
</evidence>
<dbReference type="InterPro" id="IPR006415">
    <property type="entry name" value="P-type_ATPase_IIIB"/>
</dbReference>
<evidence type="ECO:0000313" key="21">
    <source>
        <dbReference type="EMBL" id="MDR4307246.1"/>
    </source>
</evidence>
<reference evidence="21" key="1">
    <citation type="submission" date="2020-10" db="EMBL/GenBank/DDBJ databases">
        <authorList>
            <person name="Abbas A."/>
            <person name="Razzaq R."/>
            <person name="Waqas M."/>
            <person name="Abbas N."/>
            <person name="Nielsen T.K."/>
            <person name="Hansen L.H."/>
            <person name="Hussain S."/>
            <person name="Shahid M."/>
        </authorList>
    </citation>
    <scope>NUCLEOTIDE SEQUENCE</scope>
    <source>
        <strain evidence="21">S14</strain>
    </source>
</reference>
<dbReference type="InterPro" id="IPR023298">
    <property type="entry name" value="ATPase_P-typ_TM_dom_sf"/>
</dbReference>
<evidence type="ECO:0000256" key="17">
    <source>
        <dbReference type="ARBA" id="ARBA00047295"/>
    </source>
</evidence>
<dbReference type="InterPro" id="IPR006068">
    <property type="entry name" value="ATPase_P-typ_cation-transptr_C"/>
</dbReference>
<evidence type="ECO:0000256" key="7">
    <source>
        <dbReference type="ARBA" id="ARBA00022519"/>
    </source>
</evidence>
<dbReference type="InterPro" id="IPR008250">
    <property type="entry name" value="ATPase_P-typ_transduc_dom_A_sf"/>
</dbReference>
<evidence type="ECO:0000313" key="22">
    <source>
        <dbReference type="Proteomes" id="UP001181622"/>
    </source>
</evidence>
<dbReference type="SUPFAM" id="SSF56784">
    <property type="entry name" value="HAD-like"/>
    <property type="match status" value="1"/>
</dbReference>
<keyword evidence="6" id="KW-1003">Cell membrane</keyword>
<dbReference type="Gene3D" id="1.20.1110.10">
    <property type="entry name" value="Calcium-transporting ATPase, transmembrane domain"/>
    <property type="match status" value="1"/>
</dbReference>
<dbReference type="InterPro" id="IPR001757">
    <property type="entry name" value="P_typ_ATPase"/>
</dbReference>
<dbReference type="InterPro" id="IPR023214">
    <property type="entry name" value="HAD_sf"/>
</dbReference>
<dbReference type="NCBIfam" id="TIGR01524">
    <property type="entry name" value="ATPase-IIIB_Mg"/>
    <property type="match status" value="1"/>
</dbReference>
<dbReference type="Pfam" id="PF00702">
    <property type="entry name" value="Hydrolase"/>
    <property type="match status" value="1"/>
</dbReference>
<dbReference type="EMBL" id="JADBEO010000022">
    <property type="protein sequence ID" value="MDR4307246.1"/>
    <property type="molecule type" value="Genomic_DNA"/>
</dbReference>
<dbReference type="Pfam" id="PF00689">
    <property type="entry name" value="Cation_ATPase_C"/>
    <property type="match status" value="1"/>
</dbReference>
<comment type="function">
    <text evidence="1">Mediates magnesium influx to the cytosol.</text>
</comment>
<proteinExistence type="inferred from homology"/>
<keyword evidence="12" id="KW-0460">Magnesium</keyword>
<dbReference type="InterPro" id="IPR036412">
    <property type="entry name" value="HAD-like_sf"/>
</dbReference>
<feature type="transmembrane region" description="Helical" evidence="19">
    <location>
        <begin position="836"/>
        <end position="854"/>
    </location>
</feature>
<accession>A0ABU1DGL5</accession>
<comment type="caution">
    <text evidence="21">The sequence shown here is derived from an EMBL/GenBank/DDBJ whole genome shotgun (WGS) entry which is preliminary data.</text>
</comment>
<feature type="transmembrane region" description="Helical" evidence="19">
    <location>
        <begin position="80"/>
        <end position="99"/>
    </location>
</feature>
<dbReference type="Gene3D" id="3.40.50.1000">
    <property type="entry name" value="HAD superfamily/HAD-like"/>
    <property type="match status" value="1"/>
</dbReference>
<evidence type="ECO:0000256" key="9">
    <source>
        <dbReference type="ARBA" id="ARBA00022692"/>
    </source>
</evidence>
<dbReference type="PANTHER" id="PTHR42861">
    <property type="entry name" value="CALCIUM-TRANSPORTING ATPASE"/>
    <property type="match status" value="1"/>
</dbReference>
<dbReference type="SUPFAM" id="SSF81653">
    <property type="entry name" value="Calcium ATPase, transduction domain A"/>
    <property type="match status" value="1"/>
</dbReference>
<evidence type="ECO:0000256" key="11">
    <source>
        <dbReference type="ARBA" id="ARBA00022840"/>
    </source>
</evidence>
<evidence type="ECO:0000256" key="1">
    <source>
        <dbReference type="ARBA" id="ARBA00003954"/>
    </source>
</evidence>
<dbReference type="InterPro" id="IPR044492">
    <property type="entry name" value="P_typ_ATPase_HD_dom"/>
</dbReference>
<dbReference type="PRINTS" id="PR00119">
    <property type="entry name" value="CATATPASE"/>
</dbReference>
<dbReference type="SFLD" id="SFLDF00027">
    <property type="entry name" value="p-type_atpase"/>
    <property type="match status" value="1"/>
</dbReference>
<dbReference type="EC" id="7.2.2.14" evidence="4"/>
<evidence type="ECO:0000256" key="6">
    <source>
        <dbReference type="ARBA" id="ARBA00022475"/>
    </source>
</evidence>
<keyword evidence="13" id="KW-1278">Translocase</keyword>
<feature type="transmembrane region" description="Helical" evidence="19">
    <location>
        <begin position="269"/>
        <end position="288"/>
    </location>
</feature>
<dbReference type="InterPro" id="IPR004014">
    <property type="entry name" value="ATPase_P-typ_cation-transptr_N"/>
</dbReference>
<evidence type="ECO:0000256" key="14">
    <source>
        <dbReference type="ARBA" id="ARBA00022989"/>
    </source>
</evidence>
<evidence type="ECO:0000256" key="16">
    <source>
        <dbReference type="ARBA" id="ARBA00029806"/>
    </source>
</evidence>
<evidence type="ECO:0000256" key="4">
    <source>
        <dbReference type="ARBA" id="ARBA00012786"/>
    </source>
</evidence>
<evidence type="ECO:0000259" key="20">
    <source>
        <dbReference type="SMART" id="SM00831"/>
    </source>
</evidence>
<feature type="transmembrane region" description="Helical" evidence="19">
    <location>
        <begin position="771"/>
        <end position="791"/>
    </location>
</feature>
<evidence type="ECO:0000256" key="12">
    <source>
        <dbReference type="ARBA" id="ARBA00022842"/>
    </source>
</evidence>
<evidence type="ECO:0000256" key="18">
    <source>
        <dbReference type="SAM" id="MobiDB-lite"/>
    </source>
</evidence>
<keyword evidence="15 19" id="KW-0472">Membrane</keyword>
<keyword evidence="8" id="KW-0597">Phosphoprotein</keyword>
<dbReference type="Proteomes" id="UP001181622">
    <property type="component" value="Unassembled WGS sequence"/>
</dbReference>
<feature type="transmembrane region" description="Helical" evidence="19">
    <location>
        <begin position="294"/>
        <end position="311"/>
    </location>
</feature>
<dbReference type="InterPro" id="IPR018303">
    <property type="entry name" value="ATPase_P-typ_P_site"/>
</dbReference>
<feature type="transmembrane region" description="Helical" evidence="19">
    <location>
        <begin position="803"/>
        <end position="830"/>
    </location>
</feature>
<keyword evidence="10" id="KW-0547">Nucleotide-binding</keyword>
<evidence type="ECO:0000256" key="5">
    <source>
        <dbReference type="ARBA" id="ARBA00013555"/>
    </source>
</evidence>
<keyword evidence="9 19" id="KW-0812">Transmembrane</keyword>
<name>A0ABU1DGL5_9HYPH</name>
<evidence type="ECO:0000256" key="10">
    <source>
        <dbReference type="ARBA" id="ARBA00022741"/>
    </source>
</evidence>
<gene>
    <name evidence="21" type="primary">mgtA</name>
    <name evidence="21" type="ORF">IHQ68_11515</name>
</gene>
<dbReference type="Gene3D" id="3.40.1110.10">
    <property type="entry name" value="Calcium-transporting ATPase, cytoplasmic domain N"/>
    <property type="match status" value="1"/>
</dbReference>
<feature type="transmembrane region" description="Helical" evidence="19">
    <location>
        <begin position="737"/>
        <end position="759"/>
    </location>
</feature>
<comment type="catalytic activity">
    <reaction evidence="17">
        <text>Mg(2+)(out) + ATP + H2O = Mg(2+)(in) + ADP + phosphate + H(+)</text>
        <dbReference type="Rhea" id="RHEA:10260"/>
        <dbReference type="ChEBI" id="CHEBI:15377"/>
        <dbReference type="ChEBI" id="CHEBI:15378"/>
        <dbReference type="ChEBI" id="CHEBI:18420"/>
        <dbReference type="ChEBI" id="CHEBI:30616"/>
        <dbReference type="ChEBI" id="CHEBI:43474"/>
        <dbReference type="ChEBI" id="CHEBI:456216"/>
        <dbReference type="EC" id="7.2.2.14"/>
    </reaction>
</comment>
<dbReference type="InterPro" id="IPR059000">
    <property type="entry name" value="ATPase_P-type_domA"/>
</dbReference>
<dbReference type="SUPFAM" id="SSF81665">
    <property type="entry name" value="Calcium ATPase, transmembrane domain M"/>
    <property type="match status" value="1"/>
</dbReference>
<dbReference type="RefSeq" id="WP_309391924.1">
    <property type="nucleotide sequence ID" value="NZ_JADBEO010000022.1"/>
</dbReference>
<evidence type="ECO:0000256" key="19">
    <source>
        <dbReference type="SAM" id="Phobius"/>
    </source>
</evidence>
<keyword evidence="11" id="KW-0067">ATP-binding</keyword>
<feature type="domain" description="Cation-transporting P-type ATPase N-terminal" evidence="20">
    <location>
        <begin position="31"/>
        <end position="104"/>
    </location>
</feature>
<sequence length="868" mass="90884">MDAAARLDDVTRPGPARRDGRPAKNGAEPQPFWSVPVSQGFAELGVSRAGLSSVEAKARLARFGPNEAPTERRKGILRGLLRRLMEPLVALLLIAAVLAGVVGDFVSSGIIAVVVLLSVALETWQEGRAQAAAEALKRSVAMRAAVMRDGIVVEVPVARLVPGDVVELHPGDIVPADGWVVESQSMRVDEAALTGEPYPVEKRLGPSGARTRAEAYDAVFAGGSVLSGAGVMLVAVTGAGATLGAVEASLESEPPPTAFQRGLADLGRLIVRLTILLVAFVIVAQVAFERPLMDAFLFALALAVGVTPELLPMVTTMTLSRGAVRLAERRVICKALPAIHDLGAMDVLCTDKTGTLTEARIELASALDIEGRPSARVLALASAGASLGGDNSPLVKALAAARPAAAEEWRVLCSAPFDFQRRRSSVLAEKAGDRLIIVKGAPEAVLAACRTIKRAGQTRALEDDARLQALRIVDEAAGRGLRCLAVATGTPSPAEEPKLSPADERGLTLEGLCFFADPVKPTSREAIARLAAMGVRIKILSGDAPAVVAHVAREVGLPPSSVLSGDQVAGLSDAALAETAAHVDLFARLEPEQKVRVVRALSATGSTVGFLGDGINDAPAIRAADVGLSVDGATDVARSAADLILLEGDLGVLAEGVQEGRRTHANILKYIRMATSSNFGNMISMAIASVALPFLPLAPAQVLLNNLLYDVSEAGIPYDSVDPDEARAPHGWDIARIYRFTLVMGLLSSAFDLASFAILRLLLEAPEASFQTAWFIESMITQILVVFIIRTSGPFWTRRPHPLLAASSLGALGCAIAVALSPLGALFGFVDPGAPALAAMLLVSFGYLAAAELTKRFAMRPDRRCSTA</sequence>
<dbReference type="Pfam" id="PF00690">
    <property type="entry name" value="Cation_ATPase_N"/>
    <property type="match status" value="1"/>
</dbReference>
<dbReference type="PROSITE" id="PS00154">
    <property type="entry name" value="ATPASE_E1_E2"/>
    <property type="match status" value="1"/>
</dbReference>
<comment type="similarity">
    <text evidence="3">Belongs to the cation transport ATPase (P-type) (TC 3.A.3) family. Type IIIB subfamily.</text>
</comment>
<dbReference type="SFLD" id="SFLDS00003">
    <property type="entry name" value="Haloacid_Dehalogenase"/>
    <property type="match status" value="1"/>
</dbReference>
<protein>
    <recommendedName>
        <fullName evidence="5">Magnesium-transporting ATPase, P-type 1</fullName>
        <ecNumber evidence="4">7.2.2.14</ecNumber>
    </recommendedName>
    <alternativeName>
        <fullName evidence="16">Mg(2+) transport ATPase, P-type 1</fullName>
    </alternativeName>
</protein>
<keyword evidence="22" id="KW-1185">Reference proteome</keyword>
<evidence type="ECO:0000256" key="13">
    <source>
        <dbReference type="ARBA" id="ARBA00022967"/>
    </source>
</evidence>